<dbReference type="SUPFAM" id="SSF117281">
    <property type="entry name" value="Kelch motif"/>
    <property type="match status" value="1"/>
</dbReference>
<organism evidence="1 2">
    <name type="scientific">Spirosoma telluris</name>
    <dbReference type="NCBI Taxonomy" id="2183553"/>
    <lineage>
        <taxon>Bacteria</taxon>
        <taxon>Pseudomonadati</taxon>
        <taxon>Bacteroidota</taxon>
        <taxon>Cytophagia</taxon>
        <taxon>Cytophagales</taxon>
        <taxon>Cytophagaceae</taxon>
        <taxon>Spirosoma</taxon>
    </lineage>
</organism>
<dbReference type="Pfam" id="PF24996">
    <property type="entry name" value="NANM"/>
    <property type="match status" value="2"/>
</dbReference>
<keyword evidence="2" id="KW-1185">Reference proteome</keyword>
<name>A0A327NKR4_9BACT</name>
<evidence type="ECO:0000313" key="2">
    <source>
        <dbReference type="Proteomes" id="UP000249016"/>
    </source>
</evidence>
<comment type="caution">
    <text evidence="1">The sequence shown here is derived from an EMBL/GenBank/DDBJ whole genome shotgun (WGS) entry which is preliminary data.</text>
</comment>
<accession>A0A327NKR4</accession>
<protein>
    <submittedName>
        <fullName evidence="1">Galactose oxidase</fullName>
    </submittedName>
</protein>
<dbReference type="InterPro" id="IPR056734">
    <property type="entry name" value="NANM"/>
</dbReference>
<dbReference type="Proteomes" id="UP000249016">
    <property type="component" value="Unassembled WGS sequence"/>
</dbReference>
<dbReference type="InterPro" id="IPR015915">
    <property type="entry name" value="Kelch-typ_b-propeller"/>
</dbReference>
<proteinExistence type="predicted"/>
<evidence type="ECO:0000313" key="1">
    <source>
        <dbReference type="EMBL" id="RAI73118.1"/>
    </source>
</evidence>
<gene>
    <name evidence="1" type="ORF">HMF3257_37635</name>
</gene>
<dbReference type="EMBL" id="QLII01000002">
    <property type="protein sequence ID" value="RAI73118.1"/>
    <property type="molecule type" value="Genomic_DNA"/>
</dbReference>
<dbReference type="OrthoDB" id="9803597at2"/>
<dbReference type="AlphaFoldDB" id="A0A327NKR4"/>
<sequence>MTYLSVFSASAQVKLRYTQLPDLPALTGQPNPGVAGAFAGVSHGALLIAGGANFPNGFPWQGGTKVWHSTVYVLVREGNRYRWQATHQLDRPRAYGASVVWNEQLICVGGNDDKQRFADVFSLQWNPSTATLNQQSLPALPIPLANLAAAISGNCLYVFGGESDRGTETGLYVLDLKALTRGWQKLADLPGPARAYMAMTAQSDGTDQSLYVVGGRQTVNGVTTIYSDVYTYQINRKQWQRLPDIPQPLAAHQVIAFGSQSLVVFGGDDGKRLQQIEALSNQVKVLPAGADKEKRTTERNNLQIDHPGFIKTVWQLRTDTKTWSVVDTLPFPSPVTTPLVLWDNSIIIPSGEVTPGIRTPAIWKID</sequence>
<dbReference type="Gene3D" id="2.120.10.80">
    <property type="entry name" value="Kelch-type beta propeller"/>
    <property type="match status" value="1"/>
</dbReference>
<dbReference type="PANTHER" id="PTHR23244">
    <property type="entry name" value="KELCH REPEAT DOMAIN"/>
    <property type="match status" value="1"/>
</dbReference>
<reference evidence="1 2" key="1">
    <citation type="submission" date="2018-06" db="EMBL/GenBank/DDBJ databases">
        <title>Spirosoma sp. HMF3257 Genome sequencing and assembly.</title>
        <authorList>
            <person name="Kang H."/>
            <person name="Cha I."/>
            <person name="Kim H."/>
            <person name="Kang J."/>
            <person name="Joh K."/>
        </authorList>
    </citation>
    <scope>NUCLEOTIDE SEQUENCE [LARGE SCALE GENOMIC DNA]</scope>
    <source>
        <strain evidence="1 2">HMF3257</strain>
    </source>
</reference>